<feature type="transmembrane region" description="Helical" evidence="10">
    <location>
        <begin position="186"/>
        <end position="208"/>
    </location>
</feature>
<reference evidence="11 12" key="1">
    <citation type="journal article" date="2024" name="Ann. Entomol. Soc. Am.">
        <title>Genomic analyses of the southern and eastern yellowjacket wasps (Hymenoptera: Vespidae) reveal evolutionary signatures of social life.</title>
        <authorList>
            <person name="Catto M.A."/>
            <person name="Caine P.B."/>
            <person name="Orr S.E."/>
            <person name="Hunt B.G."/>
            <person name="Goodisman M.A.D."/>
        </authorList>
    </citation>
    <scope>NUCLEOTIDE SEQUENCE [LARGE SCALE GENOMIC DNA]</scope>
    <source>
        <strain evidence="11">233</strain>
        <tissue evidence="11">Head and thorax</tissue>
    </source>
</reference>
<gene>
    <name evidence="11" type="ORF">V1478_002026</name>
</gene>
<proteinExistence type="inferred from homology"/>
<dbReference type="PANTHER" id="PTHR21137:SF35">
    <property type="entry name" value="ODORANT RECEPTOR 19A-RELATED"/>
    <property type="match status" value="1"/>
</dbReference>
<dbReference type="Pfam" id="PF02949">
    <property type="entry name" value="7tm_6"/>
    <property type="match status" value="1"/>
</dbReference>
<keyword evidence="5 10" id="KW-0552">Olfaction</keyword>
<organism evidence="11 12">
    <name type="scientific">Vespula squamosa</name>
    <name type="common">Southern yellow jacket</name>
    <name type="synonym">Wasp</name>
    <dbReference type="NCBI Taxonomy" id="30214"/>
    <lineage>
        <taxon>Eukaryota</taxon>
        <taxon>Metazoa</taxon>
        <taxon>Ecdysozoa</taxon>
        <taxon>Arthropoda</taxon>
        <taxon>Hexapoda</taxon>
        <taxon>Insecta</taxon>
        <taxon>Pterygota</taxon>
        <taxon>Neoptera</taxon>
        <taxon>Endopterygota</taxon>
        <taxon>Hymenoptera</taxon>
        <taxon>Apocrita</taxon>
        <taxon>Aculeata</taxon>
        <taxon>Vespoidea</taxon>
        <taxon>Vespidae</taxon>
        <taxon>Vespinae</taxon>
        <taxon>Vespula</taxon>
    </lineage>
</organism>
<evidence type="ECO:0000256" key="4">
    <source>
        <dbReference type="ARBA" id="ARBA00022692"/>
    </source>
</evidence>
<name>A0ABD2BYW7_VESSQ</name>
<evidence type="ECO:0000313" key="12">
    <source>
        <dbReference type="Proteomes" id="UP001607302"/>
    </source>
</evidence>
<dbReference type="PANTHER" id="PTHR21137">
    <property type="entry name" value="ODORANT RECEPTOR"/>
    <property type="match status" value="1"/>
</dbReference>
<dbReference type="EMBL" id="JAUDFV010000027">
    <property type="protein sequence ID" value="KAL2737940.1"/>
    <property type="molecule type" value="Genomic_DNA"/>
</dbReference>
<feature type="transmembrane region" description="Helical" evidence="10">
    <location>
        <begin position="314"/>
        <end position="334"/>
    </location>
</feature>
<evidence type="ECO:0000256" key="8">
    <source>
        <dbReference type="ARBA" id="ARBA00023170"/>
    </source>
</evidence>
<dbReference type="GO" id="GO:0007165">
    <property type="term" value="P:signal transduction"/>
    <property type="evidence" value="ECO:0007669"/>
    <property type="project" value="UniProtKB-KW"/>
</dbReference>
<dbReference type="Proteomes" id="UP001607302">
    <property type="component" value="Unassembled WGS sequence"/>
</dbReference>
<evidence type="ECO:0000256" key="3">
    <source>
        <dbReference type="ARBA" id="ARBA00022606"/>
    </source>
</evidence>
<keyword evidence="9 10" id="KW-0807">Transducer</keyword>
<comment type="caution">
    <text evidence="10">Lacks conserved residue(s) required for the propagation of feature annotation.</text>
</comment>
<comment type="caution">
    <text evidence="11">The sequence shown here is derived from an EMBL/GenBank/DDBJ whole genome shotgun (WGS) entry which is preliminary data.</text>
</comment>
<feature type="transmembrane region" description="Helical" evidence="10">
    <location>
        <begin position="286"/>
        <end position="308"/>
    </location>
</feature>
<sequence>MRSDDVIWTTDSTNALWIYKCITWATGTWPLQEEGIFSTIRFVIAFVLGVLQYFYLPRIEHIIFGTLVSILMEIRLSCGSVDETLDFVGISLATVAGLTKLIFIKLHRKDLRKILLSGLDNWSTIVDNSSARKVMLKYSQRGKFVGRMQMSFAFVIITAIILDAIPSPEASQQDNITSSEEFPQRIPLRTMCAFGNMSASIYWTVFVLQSIQLFNAVLIESGNDVFFFGISMQICGQLDALKILFGEFKQKKEKEEDRLREIKEFVVKHTHLLGLARRIEDTFTNVLLVLLMTNGMHICLTGIQILLLSKQNEVVPLIKATVAFVVILIQLFLYSYAGDFLSSLTQDVYHVIYDYPWYELSPNNVRNLVFVIMRAHKPFRLRAGRFYPMDMESFKNILKASFSYFSVLRIVFEE</sequence>
<dbReference type="GO" id="GO:0005886">
    <property type="term" value="C:plasma membrane"/>
    <property type="evidence" value="ECO:0007669"/>
    <property type="project" value="UniProtKB-SubCell"/>
</dbReference>
<comment type="similarity">
    <text evidence="10">Belongs to the insect chemoreceptor superfamily. Heteromeric odorant receptor channel (TC 1.A.69) family.</text>
</comment>
<evidence type="ECO:0000256" key="6">
    <source>
        <dbReference type="ARBA" id="ARBA00022989"/>
    </source>
</evidence>
<keyword evidence="6 10" id="KW-1133">Transmembrane helix</keyword>
<evidence type="ECO:0000256" key="10">
    <source>
        <dbReference type="RuleBase" id="RU351113"/>
    </source>
</evidence>
<keyword evidence="7 10" id="KW-0472">Membrane</keyword>
<evidence type="ECO:0000256" key="1">
    <source>
        <dbReference type="ARBA" id="ARBA00004651"/>
    </source>
</evidence>
<evidence type="ECO:0000256" key="9">
    <source>
        <dbReference type="ARBA" id="ARBA00023224"/>
    </source>
</evidence>
<dbReference type="GO" id="GO:0007608">
    <property type="term" value="P:sensory perception of smell"/>
    <property type="evidence" value="ECO:0007669"/>
    <property type="project" value="UniProtKB-KW"/>
</dbReference>
<evidence type="ECO:0000313" key="11">
    <source>
        <dbReference type="EMBL" id="KAL2737940.1"/>
    </source>
</evidence>
<dbReference type="InterPro" id="IPR004117">
    <property type="entry name" value="7tm6_olfct_rcpt"/>
</dbReference>
<feature type="transmembrane region" description="Helical" evidence="10">
    <location>
        <begin position="87"/>
        <end position="106"/>
    </location>
</feature>
<dbReference type="AlphaFoldDB" id="A0ABD2BYW7"/>
<evidence type="ECO:0000256" key="5">
    <source>
        <dbReference type="ARBA" id="ARBA00022725"/>
    </source>
</evidence>
<keyword evidence="4 10" id="KW-0812">Transmembrane</keyword>
<keyword evidence="3 10" id="KW-0716">Sensory transduction</keyword>
<comment type="subcellular location">
    <subcellularLocation>
        <location evidence="1 10">Cell membrane</location>
        <topology evidence="1 10">Multi-pass membrane protein</topology>
    </subcellularLocation>
</comment>
<keyword evidence="8 10" id="KW-0675">Receptor</keyword>
<evidence type="ECO:0000256" key="2">
    <source>
        <dbReference type="ARBA" id="ARBA00022475"/>
    </source>
</evidence>
<feature type="transmembrane region" description="Helical" evidence="10">
    <location>
        <begin position="144"/>
        <end position="166"/>
    </location>
</feature>
<feature type="transmembrane region" description="Helical" evidence="10">
    <location>
        <begin position="36"/>
        <end position="55"/>
    </location>
</feature>
<accession>A0ABD2BYW7</accession>
<evidence type="ECO:0000256" key="7">
    <source>
        <dbReference type="ARBA" id="ARBA00023136"/>
    </source>
</evidence>
<protein>
    <recommendedName>
        <fullName evidence="10">Odorant receptor</fullName>
    </recommendedName>
</protein>
<keyword evidence="12" id="KW-1185">Reference proteome</keyword>
<keyword evidence="2" id="KW-1003">Cell membrane</keyword>